<dbReference type="InterPro" id="IPR019425">
    <property type="entry name" value="7TM_GPCR_serpentine_rcpt_Srt"/>
</dbReference>
<dbReference type="SUPFAM" id="SSF81321">
    <property type="entry name" value="Family A G protein-coupled receptor-like"/>
    <property type="match status" value="1"/>
</dbReference>
<feature type="transmembrane region" description="Helical" evidence="1">
    <location>
        <begin position="244"/>
        <end position="267"/>
    </location>
</feature>
<dbReference type="PANTHER" id="PTHR23021:SF11">
    <property type="entry name" value="SERPENTINE RECEPTOR, CLASS T"/>
    <property type="match status" value="1"/>
</dbReference>
<dbReference type="AlphaFoldDB" id="A0AAD4MM56"/>
<feature type="transmembrane region" description="Helical" evidence="1">
    <location>
        <begin position="104"/>
        <end position="130"/>
    </location>
</feature>
<feature type="transmembrane region" description="Helical" evidence="1">
    <location>
        <begin position="202"/>
        <end position="224"/>
    </location>
</feature>
<dbReference type="PANTHER" id="PTHR23021">
    <property type="entry name" value="SERPENTINE RECEPTOR, CLASS T"/>
    <property type="match status" value="1"/>
</dbReference>
<evidence type="ECO:0000313" key="3">
    <source>
        <dbReference type="Proteomes" id="UP001201812"/>
    </source>
</evidence>
<feature type="transmembrane region" description="Helical" evidence="1">
    <location>
        <begin position="33"/>
        <end position="58"/>
    </location>
</feature>
<evidence type="ECO:0000256" key="1">
    <source>
        <dbReference type="SAM" id="Phobius"/>
    </source>
</evidence>
<dbReference type="EMBL" id="JAKKPZ010000196">
    <property type="protein sequence ID" value="KAI1698989.1"/>
    <property type="molecule type" value="Genomic_DNA"/>
</dbReference>
<feature type="transmembrane region" description="Helical" evidence="1">
    <location>
        <begin position="70"/>
        <end position="92"/>
    </location>
</feature>
<keyword evidence="1" id="KW-0812">Transmembrane</keyword>
<evidence type="ECO:0000313" key="2">
    <source>
        <dbReference type="EMBL" id="KAI1698989.1"/>
    </source>
</evidence>
<organism evidence="2 3">
    <name type="scientific">Ditylenchus destructor</name>
    <dbReference type="NCBI Taxonomy" id="166010"/>
    <lineage>
        <taxon>Eukaryota</taxon>
        <taxon>Metazoa</taxon>
        <taxon>Ecdysozoa</taxon>
        <taxon>Nematoda</taxon>
        <taxon>Chromadorea</taxon>
        <taxon>Rhabditida</taxon>
        <taxon>Tylenchina</taxon>
        <taxon>Tylenchomorpha</taxon>
        <taxon>Sphaerularioidea</taxon>
        <taxon>Anguinidae</taxon>
        <taxon>Anguininae</taxon>
        <taxon>Ditylenchus</taxon>
    </lineage>
</organism>
<comment type="caution">
    <text evidence="2">The sequence shown here is derived from an EMBL/GenBank/DDBJ whole genome shotgun (WGS) entry which is preliminary data.</text>
</comment>
<feature type="transmembrane region" description="Helical" evidence="1">
    <location>
        <begin position="273"/>
        <end position="294"/>
    </location>
</feature>
<dbReference type="Proteomes" id="UP001201812">
    <property type="component" value="Unassembled WGS sequence"/>
</dbReference>
<feature type="transmembrane region" description="Helical" evidence="1">
    <location>
        <begin position="151"/>
        <end position="169"/>
    </location>
</feature>
<keyword evidence="1" id="KW-0472">Membrane</keyword>
<reference evidence="2" key="1">
    <citation type="submission" date="2022-01" db="EMBL/GenBank/DDBJ databases">
        <title>Genome Sequence Resource for Two Populations of Ditylenchus destructor, the Migratory Endoparasitic Phytonematode.</title>
        <authorList>
            <person name="Zhang H."/>
            <person name="Lin R."/>
            <person name="Xie B."/>
        </authorList>
    </citation>
    <scope>NUCLEOTIDE SEQUENCE</scope>
    <source>
        <strain evidence="2">BazhouSP</strain>
    </source>
</reference>
<keyword evidence="3" id="KW-1185">Reference proteome</keyword>
<dbReference type="Pfam" id="PF10321">
    <property type="entry name" value="7TM_GPCR_Srt"/>
    <property type="match status" value="1"/>
</dbReference>
<dbReference type="Gene3D" id="1.20.1070.10">
    <property type="entry name" value="Rhodopsin 7-helix transmembrane proteins"/>
    <property type="match status" value="1"/>
</dbReference>
<name>A0AAD4MM56_9BILA</name>
<accession>A0AAD4MM56</accession>
<protein>
    <submittedName>
        <fullName evidence="2">Serpentine type 7TM GPCR chemoreceptor srt domain-containing protein</fullName>
    </submittedName>
</protein>
<keyword evidence="1" id="KW-1133">Transmembrane helix</keyword>
<proteinExistence type="predicted"/>
<sequence length="346" mass="39458">MNTFFFHRDEFNYYYNCSLYDVDFVPVEKRRRIGFGIVYISLFVFLELLYAPVLYVLFTSKKFASSSYRIMLLLGIVDSLEIVVVGLFTGYLAITGTVYCSNQLLSHICGSFGTGLWFMEEYIALLLAFNRCTVMYSSKLANTLFNSNHRVYYWMAGAVGMGLLQSWFVNPTMYNPISGFYLFNPHFGYINYIEYFDGMIDIILQGSLNLAFVAIYVIFGLLLWVQRRSQSGELRRISRSDRNIFLQVFTISVLVVIVGIGLIYMQIGAEKEAYSLVVSVLMPTYLGCPAMIYLTANKTMRSEILTKLKLGHFGAIAPWRSTSHSSHVIDGTVTHKRNPTSTGRTE</sequence>
<gene>
    <name evidence="2" type="ORF">DdX_17600</name>
</gene>